<evidence type="ECO:0000256" key="1">
    <source>
        <dbReference type="ARBA" id="ARBA00022527"/>
    </source>
</evidence>
<dbReference type="InterPro" id="IPR008266">
    <property type="entry name" value="Tyr_kinase_AS"/>
</dbReference>
<dbReference type="Proteomes" id="UP000196573">
    <property type="component" value="Unassembled WGS sequence"/>
</dbReference>
<accession>A0A1X7AIS1</accession>
<dbReference type="AlphaFoldDB" id="A0A1X7AIS1"/>
<evidence type="ECO:0000256" key="6">
    <source>
        <dbReference type="SAM" id="Phobius"/>
    </source>
</evidence>
<evidence type="ECO:0000259" key="8">
    <source>
        <dbReference type="PROSITE" id="PS51746"/>
    </source>
</evidence>
<keyword evidence="1" id="KW-0723">Serine/threonine-protein kinase</keyword>
<keyword evidence="6" id="KW-0472">Membrane</keyword>
<keyword evidence="10" id="KW-1185">Reference proteome</keyword>
<dbReference type="SUPFAM" id="SSF81606">
    <property type="entry name" value="PP2C-like"/>
    <property type="match status" value="1"/>
</dbReference>
<dbReference type="SMART" id="SM00331">
    <property type="entry name" value="PP2C_SIG"/>
    <property type="match status" value="1"/>
</dbReference>
<evidence type="ECO:0000313" key="10">
    <source>
        <dbReference type="Proteomes" id="UP000196573"/>
    </source>
</evidence>
<organism evidence="9 10">
    <name type="scientific">Parendozoicomonas haliclonae</name>
    <dbReference type="NCBI Taxonomy" id="1960125"/>
    <lineage>
        <taxon>Bacteria</taxon>
        <taxon>Pseudomonadati</taxon>
        <taxon>Pseudomonadota</taxon>
        <taxon>Gammaproteobacteria</taxon>
        <taxon>Oceanospirillales</taxon>
        <taxon>Endozoicomonadaceae</taxon>
        <taxon>Parendozoicomonas</taxon>
    </lineage>
</organism>
<protein>
    <submittedName>
        <fullName evidence="9">Serine/threonine-protein kinase PrkC</fullName>
        <ecNumber evidence="9">2.7.11.1</ecNumber>
    </submittedName>
</protein>
<evidence type="ECO:0000256" key="4">
    <source>
        <dbReference type="ARBA" id="ARBA00022777"/>
    </source>
</evidence>
<dbReference type="Gene3D" id="3.60.40.10">
    <property type="entry name" value="PPM-type phosphatase domain"/>
    <property type="match status" value="1"/>
</dbReference>
<feature type="transmembrane region" description="Helical" evidence="6">
    <location>
        <begin position="553"/>
        <end position="572"/>
    </location>
</feature>
<keyword evidence="6" id="KW-1133">Transmembrane helix</keyword>
<gene>
    <name evidence="9" type="primary">prkC_3</name>
    <name evidence="9" type="ORF">EHSB41UT_01741</name>
</gene>
<dbReference type="EMBL" id="FWPT01000003">
    <property type="protein sequence ID" value="SMA44140.1"/>
    <property type="molecule type" value="Genomic_DNA"/>
</dbReference>
<reference evidence="9 10" key="1">
    <citation type="submission" date="2017-03" db="EMBL/GenBank/DDBJ databases">
        <authorList>
            <person name="Afonso C.L."/>
            <person name="Miller P.J."/>
            <person name="Scott M.A."/>
            <person name="Spackman E."/>
            <person name="Goraichik I."/>
            <person name="Dimitrov K.M."/>
            <person name="Suarez D.L."/>
            <person name="Swayne D.E."/>
        </authorList>
    </citation>
    <scope>NUCLEOTIDE SEQUENCE [LARGE SCALE GENOMIC DNA]</scope>
    <source>
        <strain evidence="9">SB41UT1</strain>
    </source>
</reference>
<dbReference type="Pfam" id="PF13672">
    <property type="entry name" value="PP2C_2"/>
    <property type="match status" value="1"/>
</dbReference>
<proteinExistence type="predicted"/>
<dbReference type="InterPro" id="IPR001932">
    <property type="entry name" value="PPM-type_phosphatase-like_dom"/>
</dbReference>
<dbReference type="Pfam" id="PF00069">
    <property type="entry name" value="Pkinase"/>
    <property type="match status" value="1"/>
</dbReference>
<dbReference type="PROSITE" id="PS51746">
    <property type="entry name" value="PPM_2"/>
    <property type="match status" value="1"/>
</dbReference>
<dbReference type="Gene3D" id="3.30.200.20">
    <property type="entry name" value="Phosphorylase Kinase, domain 1"/>
    <property type="match status" value="1"/>
</dbReference>
<dbReference type="GO" id="GO:0005524">
    <property type="term" value="F:ATP binding"/>
    <property type="evidence" value="ECO:0007669"/>
    <property type="project" value="UniProtKB-KW"/>
</dbReference>
<dbReference type="PROSITE" id="PS00109">
    <property type="entry name" value="PROTEIN_KINASE_TYR"/>
    <property type="match status" value="1"/>
</dbReference>
<name>A0A1X7AIS1_9GAMM</name>
<dbReference type="GO" id="GO:0004674">
    <property type="term" value="F:protein serine/threonine kinase activity"/>
    <property type="evidence" value="ECO:0007669"/>
    <property type="project" value="UniProtKB-KW"/>
</dbReference>
<dbReference type="RefSeq" id="WP_087108865.1">
    <property type="nucleotide sequence ID" value="NZ_CBCSCN010000008.1"/>
</dbReference>
<keyword evidence="6" id="KW-0812">Transmembrane</keyword>
<dbReference type="SMART" id="SM00332">
    <property type="entry name" value="PP2Cc"/>
    <property type="match status" value="1"/>
</dbReference>
<evidence type="ECO:0000259" key="7">
    <source>
        <dbReference type="PROSITE" id="PS50011"/>
    </source>
</evidence>
<feature type="domain" description="PPM-type phosphatase" evidence="8">
    <location>
        <begin position="7"/>
        <end position="238"/>
    </location>
</feature>
<keyword evidence="2 9" id="KW-0808">Transferase</keyword>
<evidence type="ECO:0000313" key="9">
    <source>
        <dbReference type="EMBL" id="SMA44140.1"/>
    </source>
</evidence>
<dbReference type="EC" id="2.7.11.1" evidence="9"/>
<dbReference type="PROSITE" id="PS50011">
    <property type="entry name" value="PROTEIN_KINASE_DOM"/>
    <property type="match status" value="1"/>
</dbReference>
<feature type="domain" description="Protein kinase" evidence="7">
    <location>
        <begin position="271"/>
        <end position="545"/>
    </location>
</feature>
<dbReference type="InterPro" id="IPR000719">
    <property type="entry name" value="Prot_kinase_dom"/>
</dbReference>
<evidence type="ECO:0000256" key="2">
    <source>
        <dbReference type="ARBA" id="ARBA00022679"/>
    </source>
</evidence>
<dbReference type="SUPFAM" id="SSF56112">
    <property type="entry name" value="Protein kinase-like (PK-like)"/>
    <property type="match status" value="1"/>
</dbReference>
<dbReference type="CDD" id="cd14014">
    <property type="entry name" value="STKc_PknB_like"/>
    <property type="match status" value="1"/>
</dbReference>
<sequence length="573" mass="64382">MDSLQIESASVSERGPKAINQDAIGAYHPEPGLMNSKGAAYVICDGISSSDVSGEAAHIAVNSFLSDYYSTPESWTVRTSLWRVASALNHWLYTFSRNSEHRSNRDKGYVCTFAALVIKGNQAHIAHAGDSRVYRIDDSGIELLTRDHTIRISDEEQYLGRALGASERLDLDYRSVAVHRGDTFLLTTDGVHDVIDDGAMRALAMARRDHLSERVQALVSAALAAGTKDNASAQIVSIQSLPEKQPDEVGRDLVDLPLPYGLAVNQNFEGYRILRQLHANDRSRVFLAADEVGQKLVIKLPASDQRHNDTFVQQMAVEEWVARRMHHPCLMAAYPAAQIKKSLYTCFEYIDGQTLKQWLLDNPEPSLTKVRDLVRQIARGLQAFHRMEMVHQDLRPENVMVTEEGNIKIIDFGSTWVQGLDEQRAHPLHALPPGSMEFMAPEYLSDAPIEQTADLYSLGAMTYYLLTHRLPYGTDVIRMAQEGKANKLVYRSIRQFRQDIPEWVDASLRKCVHPNPQKRYSELSEFIFALNQPDSGALNGGHMPLIERDPVRFWQSISAILLLTLFGMVAYLH</sequence>
<dbReference type="PANTHER" id="PTHR24351">
    <property type="entry name" value="RIBOSOMAL PROTEIN S6 KINASE"/>
    <property type="match status" value="1"/>
</dbReference>
<dbReference type="InterPro" id="IPR011009">
    <property type="entry name" value="Kinase-like_dom_sf"/>
</dbReference>
<evidence type="ECO:0000256" key="5">
    <source>
        <dbReference type="ARBA" id="ARBA00022840"/>
    </source>
</evidence>
<dbReference type="OrthoDB" id="9801841at2"/>
<keyword evidence="5" id="KW-0067">ATP-binding</keyword>
<dbReference type="Gene3D" id="1.10.510.10">
    <property type="entry name" value="Transferase(Phosphotransferase) domain 1"/>
    <property type="match status" value="1"/>
</dbReference>
<keyword evidence="4 9" id="KW-0418">Kinase</keyword>
<evidence type="ECO:0000256" key="3">
    <source>
        <dbReference type="ARBA" id="ARBA00022741"/>
    </source>
</evidence>
<dbReference type="InterPro" id="IPR036457">
    <property type="entry name" value="PPM-type-like_dom_sf"/>
</dbReference>
<keyword evidence="3" id="KW-0547">Nucleotide-binding</keyword>
<dbReference type="CDD" id="cd00143">
    <property type="entry name" value="PP2Cc"/>
    <property type="match status" value="1"/>
</dbReference>